<dbReference type="InterPro" id="IPR012340">
    <property type="entry name" value="NA-bd_OB-fold"/>
</dbReference>
<feature type="region of interest" description="Disordered" evidence="3">
    <location>
        <begin position="1"/>
        <end position="42"/>
    </location>
</feature>
<dbReference type="EMBL" id="LAZR01000008">
    <property type="protein sequence ID" value="KKO08778.1"/>
    <property type="molecule type" value="Genomic_DNA"/>
</dbReference>
<feature type="domain" description="CP-type G" evidence="5">
    <location>
        <begin position="114"/>
        <end position="293"/>
    </location>
</feature>
<organism evidence="6">
    <name type="scientific">marine sediment metagenome</name>
    <dbReference type="NCBI Taxonomy" id="412755"/>
    <lineage>
        <taxon>unclassified sequences</taxon>
        <taxon>metagenomes</taxon>
        <taxon>ecological metagenomes</taxon>
    </lineage>
</organism>
<dbReference type="NCBIfam" id="NF008931">
    <property type="entry name" value="PRK12288.1"/>
    <property type="match status" value="1"/>
</dbReference>
<protein>
    <recommendedName>
        <fullName evidence="7">Small ribosomal subunit biogenesis GTPase RsgA</fullName>
    </recommendedName>
</protein>
<evidence type="ECO:0000256" key="2">
    <source>
        <dbReference type="ARBA" id="ARBA00023134"/>
    </source>
</evidence>
<dbReference type="InterPro" id="IPR030378">
    <property type="entry name" value="G_CP_dom"/>
</dbReference>
<dbReference type="InterPro" id="IPR004881">
    <property type="entry name" value="Ribosome_biogen_GTPase_RsgA"/>
</dbReference>
<evidence type="ECO:0000259" key="5">
    <source>
        <dbReference type="PROSITE" id="PS51721"/>
    </source>
</evidence>
<evidence type="ECO:0000256" key="1">
    <source>
        <dbReference type="ARBA" id="ARBA00022741"/>
    </source>
</evidence>
<dbReference type="CDD" id="cd01854">
    <property type="entry name" value="YjeQ_EngC"/>
    <property type="match status" value="1"/>
</dbReference>
<gene>
    <name evidence="6" type="ORF">LCGC14_0038970</name>
</gene>
<evidence type="ECO:0000313" key="6">
    <source>
        <dbReference type="EMBL" id="KKO08778.1"/>
    </source>
</evidence>
<dbReference type="InterPro" id="IPR027417">
    <property type="entry name" value="P-loop_NTPase"/>
</dbReference>
<dbReference type="PANTHER" id="PTHR32120">
    <property type="entry name" value="SMALL RIBOSOMAL SUBUNIT BIOGENESIS GTPASE RSGA"/>
    <property type="match status" value="1"/>
</dbReference>
<dbReference type="NCBIfam" id="TIGR00157">
    <property type="entry name" value="ribosome small subunit-dependent GTPase A"/>
    <property type="match status" value="1"/>
</dbReference>
<dbReference type="AlphaFoldDB" id="A0A0F9W927"/>
<dbReference type="GO" id="GO:0003924">
    <property type="term" value="F:GTPase activity"/>
    <property type="evidence" value="ECO:0007669"/>
    <property type="project" value="InterPro"/>
</dbReference>
<evidence type="ECO:0008006" key="7">
    <source>
        <dbReference type="Google" id="ProtNLM"/>
    </source>
</evidence>
<dbReference type="Gene3D" id="2.40.50.140">
    <property type="entry name" value="Nucleic acid-binding proteins"/>
    <property type="match status" value="1"/>
</dbReference>
<reference evidence="6" key="1">
    <citation type="journal article" date="2015" name="Nature">
        <title>Complex archaea that bridge the gap between prokaryotes and eukaryotes.</title>
        <authorList>
            <person name="Spang A."/>
            <person name="Saw J.H."/>
            <person name="Jorgensen S.L."/>
            <person name="Zaremba-Niedzwiedzka K."/>
            <person name="Martijn J."/>
            <person name="Lind A.E."/>
            <person name="van Eijk R."/>
            <person name="Schleper C."/>
            <person name="Guy L."/>
            <person name="Ettema T.J."/>
        </authorList>
    </citation>
    <scope>NUCLEOTIDE SEQUENCE</scope>
</reference>
<dbReference type="PROSITE" id="PS51721">
    <property type="entry name" value="G_CP"/>
    <property type="match status" value="1"/>
</dbReference>
<feature type="compositionally biased region" description="Basic and acidic residues" evidence="3">
    <location>
        <begin position="1"/>
        <end position="11"/>
    </location>
</feature>
<name>A0A0F9W927_9ZZZZ</name>
<keyword evidence="2" id="KW-0342">GTP-binding</keyword>
<dbReference type="SUPFAM" id="SSF52540">
    <property type="entry name" value="P-loop containing nucleoside triphosphate hydrolases"/>
    <property type="match status" value="1"/>
</dbReference>
<accession>A0A0F9W927</accession>
<dbReference type="Pfam" id="PF03193">
    <property type="entry name" value="RsgA_GTPase"/>
    <property type="match status" value="1"/>
</dbReference>
<dbReference type="PANTHER" id="PTHR32120:SF11">
    <property type="entry name" value="SMALL RIBOSOMAL SUBUNIT BIOGENESIS GTPASE RSGA 1, MITOCHONDRIAL-RELATED"/>
    <property type="match status" value="1"/>
</dbReference>
<feature type="domain" description="EngC GTPase" evidence="4">
    <location>
        <begin position="123"/>
        <end position="291"/>
    </location>
</feature>
<proteinExistence type="inferred from homology"/>
<dbReference type="Gene3D" id="3.40.50.300">
    <property type="entry name" value="P-loop containing nucleotide triphosphate hydrolases"/>
    <property type="match status" value="1"/>
</dbReference>
<dbReference type="Gene3D" id="1.10.40.50">
    <property type="entry name" value="Probable gtpase engc, domain 3"/>
    <property type="match status" value="1"/>
</dbReference>
<dbReference type="InterPro" id="IPR010914">
    <property type="entry name" value="RsgA_GTPase_dom"/>
</dbReference>
<comment type="caution">
    <text evidence="6">The sequence shown here is derived from an EMBL/GenBank/DDBJ whole genome shotgun (WGS) entry which is preliminary data.</text>
</comment>
<dbReference type="GO" id="GO:0005525">
    <property type="term" value="F:GTP binding"/>
    <property type="evidence" value="ECO:0007669"/>
    <property type="project" value="UniProtKB-KW"/>
</dbReference>
<keyword evidence="1" id="KW-0547">Nucleotide-binding</keyword>
<evidence type="ECO:0000259" key="4">
    <source>
        <dbReference type="PROSITE" id="PS50936"/>
    </source>
</evidence>
<dbReference type="HAMAP" id="MF_01820">
    <property type="entry name" value="GTPase_RsgA"/>
    <property type="match status" value="1"/>
</dbReference>
<sequence length="359" mass="39338">MAKRRLNEHQLRRISSQQKARGKRTDSAERNAGNTDESTLGPEQEGLIVCHYGQQLDVESLNPATKGQLFRCHQRSNLPPLVTGDKVIWQAESDTTGIIVALIPRHSAMSRPNARGEQRSIAANIDRVAVVFAPVPEPFGNLLDRYLVAIEHLRLKPLLLLNKCDLMPADDSDNAADEAALKVSDLLKLYAGIGYDTLRVSCHQPESIDSLRQMLSGEIAVFVGQSGVGKSSLINTLRGINDDDNAGGAADVGGLSKGRAIGREKGTHTTTATKLYHLPGSGDLVDSPGIREFGLWHIEAEQLMYGFVEFRPYAGQCRFRDCRHQQEPGCALLAAVRKGKIHASRLNSYHHILQELGRG</sequence>
<dbReference type="PROSITE" id="PS50936">
    <property type="entry name" value="ENGC_GTPASE"/>
    <property type="match status" value="1"/>
</dbReference>
<evidence type="ECO:0000256" key="3">
    <source>
        <dbReference type="SAM" id="MobiDB-lite"/>
    </source>
</evidence>